<name>A0A919U2K3_9CELL</name>
<dbReference type="RefSeq" id="WP_203757171.1">
    <property type="nucleotide sequence ID" value="NZ_BONK01000011.1"/>
</dbReference>
<organism evidence="1 2">
    <name type="scientific">Cellulomonas chitinilytica</name>
    <dbReference type="NCBI Taxonomy" id="398759"/>
    <lineage>
        <taxon>Bacteria</taxon>
        <taxon>Bacillati</taxon>
        <taxon>Actinomycetota</taxon>
        <taxon>Actinomycetes</taxon>
        <taxon>Micrococcales</taxon>
        <taxon>Cellulomonadaceae</taxon>
        <taxon>Cellulomonas</taxon>
    </lineage>
</organism>
<keyword evidence="2" id="KW-1185">Reference proteome</keyword>
<proteinExistence type="predicted"/>
<sequence length="169" mass="17862">MLLRRVARSLFASWFISEGLGVVRHPAPHAADASAALTAWRARLPEAAIDVVPGGVLRRELTDRQLTTAVQLHGAALAGAGVLLALGKAPRTAALALAALTAPLVVVNLPDKRADAGDRVLRRQRRDRLVRALAFAAGAVLVAADREGRPGIGWRVQHALEERAATSTD</sequence>
<evidence type="ECO:0008006" key="3">
    <source>
        <dbReference type="Google" id="ProtNLM"/>
    </source>
</evidence>
<comment type="caution">
    <text evidence="1">The sequence shown here is derived from an EMBL/GenBank/DDBJ whole genome shotgun (WGS) entry which is preliminary data.</text>
</comment>
<dbReference type="AlphaFoldDB" id="A0A919U2K3"/>
<protein>
    <recommendedName>
        <fullName evidence="3">DoxX family protein</fullName>
    </recommendedName>
</protein>
<evidence type="ECO:0000313" key="1">
    <source>
        <dbReference type="EMBL" id="GIG22431.1"/>
    </source>
</evidence>
<reference evidence="1" key="1">
    <citation type="submission" date="2021-01" db="EMBL/GenBank/DDBJ databases">
        <title>Whole genome shotgun sequence of Cellulomonas chitinilytica NBRC 110799.</title>
        <authorList>
            <person name="Komaki H."/>
            <person name="Tamura T."/>
        </authorList>
    </citation>
    <scope>NUCLEOTIDE SEQUENCE</scope>
    <source>
        <strain evidence="1">NBRC 110799</strain>
    </source>
</reference>
<accession>A0A919U2K3</accession>
<evidence type="ECO:0000313" key="2">
    <source>
        <dbReference type="Proteomes" id="UP000632740"/>
    </source>
</evidence>
<dbReference type="Proteomes" id="UP000632740">
    <property type="component" value="Unassembled WGS sequence"/>
</dbReference>
<dbReference type="EMBL" id="BONK01000011">
    <property type="protein sequence ID" value="GIG22431.1"/>
    <property type="molecule type" value="Genomic_DNA"/>
</dbReference>
<gene>
    <name evidence="1" type="ORF">Cch01nite_31550</name>
</gene>